<dbReference type="PANTHER" id="PTHR10587:SF128">
    <property type="entry name" value="POLYSACCHARIDE DEACETYLASE PDAB-RELATED"/>
    <property type="match status" value="1"/>
</dbReference>
<keyword evidence="1" id="KW-1133">Transmembrane helix</keyword>
<dbReference type="AlphaFoldDB" id="K0J1D3"/>
<name>K0J1D3_AMPXN</name>
<gene>
    <name evidence="3" type="ordered locus">AXY_01790</name>
</gene>
<evidence type="ECO:0000256" key="1">
    <source>
        <dbReference type="SAM" id="Phobius"/>
    </source>
</evidence>
<dbReference type="GO" id="GO:0016810">
    <property type="term" value="F:hydrolase activity, acting on carbon-nitrogen (but not peptide) bonds"/>
    <property type="evidence" value="ECO:0007669"/>
    <property type="project" value="InterPro"/>
</dbReference>
<protein>
    <submittedName>
        <fullName evidence="3">Putative polysaccharide deacetylase</fullName>
    </submittedName>
</protein>
<keyword evidence="1" id="KW-0812">Transmembrane</keyword>
<dbReference type="PATRIC" id="fig|698758.3.peg.179"/>
<dbReference type="GO" id="GO:0016020">
    <property type="term" value="C:membrane"/>
    <property type="evidence" value="ECO:0007669"/>
    <property type="project" value="TreeGrafter"/>
</dbReference>
<accession>K0J1D3</accession>
<dbReference type="NCBIfam" id="TIGR02764">
    <property type="entry name" value="spore_ybaN_pdaB"/>
    <property type="match status" value="1"/>
</dbReference>
<dbReference type="InterPro" id="IPR050248">
    <property type="entry name" value="Polysacc_deacetylase_ArnD"/>
</dbReference>
<evidence type="ECO:0000259" key="2">
    <source>
        <dbReference type="PROSITE" id="PS51677"/>
    </source>
</evidence>
<feature type="transmembrane region" description="Helical" evidence="1">
    <location>
        <begin position="12"/>
        <end position="33"/>
    </location>
</feature>
<proteinExistence type="predicted"/>
<dbReference type="PROSITE" id="PS51677">
    <property type="entry name" value="NODB"/>
    <property type="match status" value="1"/>
</dbReference>
<organism evidence="3 4">
    <name type="scientific">Amphibacillus xylanus (strain ATCC 51415 / DSM 6626 / JCM 7361 / LMG 17667 / NBRC 15112 / Ep01)</name>
    <dbReference type="NCBI Taxonomy" id="698758"/>
    <lineage>
        <taxon>Bacteria</taxon>
        <taxon>Bacillati</taxon>
        <taxon>Bacillota</taxon>
        <taxon>Bacilli</taxon>
        <taxon>Bacillales</taxon>
        <taxon>Bacillaceae</taxon>
        <taxon>Amphibacillus</taxon>
    </lineage>
</organism>
<dbReference type="KEGG" id="axl:AXY_01790"/>
<dbReference type="STRING" id="698758.AXY_01790"/>
<dbReference type="PANTHER" id="PTHR10587">
    <property type="entry name" value="GLYCOSYL TRANSFERASE-RELATED"/>
    <property type="match status" value="1"/>
</dbReference>
<feature type="domain" description="NodB homology" evidence="2">
    <location>
        <begin position="57"/>
        <end position="236"/>
    </location>
</feature>
<dbReference type="GO" id="GO:0005975">
    <property type="term" value="P:carbohydrate metabolic process"/>
    <property type="evidence" value="ECO:0007669"/>
    <property type="project" value="InterPro"/>
</dbReference>
<dbReference type="Pfam" id="PF01522">
    <property type="entry name" value="Polysacc_deac_1"/>
    <property type="match status" value="1"/>
</dbReference>
<dbReference type="HOGENOM" id="CLU_021264_0_2_9"/>
<evidence type="ECO:0000313" key="4">
    <source>
        <dbReference type="Proteomes" id="UP000006294"/>
    </source>
</evidence>
<evidence type="ECO:0000313" key="3">
    <source>
        <dbReference type="EMBL" id="BAM46311.1"/>
    </source>
</evidence>
<keyword evidence="4" id="KW-1185">Reference proteome</keyword>
<keyword evidence="1" id="KW-0472">Membrane</keyword>
<dbReference type="EMBL" id="AP012050">
    <property type="protein sequence ID" value="BAM46311.1"/>
    <property type="molecule type" value="Genomic_DNA"/>
</dbReference>
<dbReference type="eggNOG" id="COG0726">
    <property type="taxonomic scope" value="Bacteria"/>
</dbReference>
<dbReference type="Gene3D" id="3.20.20.370">
    <property type="entry name" value="Glycoside hydrolase/deacetylase"/>
    <property type="match status" value="1"/>
</dbReference>
<dbReference type="InterPro" id="IPR011330">
    <property type="entry name" value="Glyco_hydro/deAcase_b/a-brl"/>
</dbReference>
<sequence>MSFFLTVKMSQLKKVFITFVFSIVVISLIVTGLNIDLAVFSSVDNPSALIKGREDKSEISLTFNITWGDQILEPILDLLESEDVSATFFLLGEWAEHHPHLVDLIVDKGHEIGMLGYRYKSYLKQDISDVQKDLYKAHDTFTKLGYPNLTLLRTPSGHFNKEVLNTAVNQGFQVIDWRVDTQDWKTPGVNTIIEAVLSNTKNGDVILMHASDSATQTKDALEVILPSLKQKGFSFVTITELITQADIEINPVE</sequence>
<dbReference type="InterPro" id="IPR002509">
    <property type="entry name" value="NODB_dom"/>
</dbReference>
<reference evidence="3 4" key="1">
    <citation type="submission" date="2011-01" db="EMBL/GenBank/DDBJ databases">
        <title>Whole genome sequence of Amphibacillus xylinus NBRC 15112.</title>
        <authorList>
            <person name="Nakazawa H."/>
            <person name="Katano Y."/>
            <person name="Nakamura S."/>
            <person name="Sasagawa M."/>
            <person name="Fukada J."/>
            <person name="Arai T."/>
            <person name="Sasakura N."/>
            <person name="Mochizuki D."/>
            <person name="Hosoyama A."/>
            <person name="Harada K."/>
            <person name="Horikawa H."/>
            <person name="Kato Y."/>
            <person name="Harada T."/>
            <person name="Sasaki K."/>
            <person name="Sekiguchi M."/>
            <person name="Hodoyama M."/>
            <person name="Nishiko R."/>
            <person name="Narita H."/>
            <person name="Hanamaki A."/>
            <person name="Hata C."/>
            <person name="Konno Y."/>
            <person name="Niimura Y."/>
            <person name="Yamazaki S."/>
            <person name="Fujita N."/>
        </authorList>
    </citation>
    <scope>NUCLEOTIDE SEQUENCE [LARGE SCALE GENOMIC DNA]</scope>
    <source>
        <strain evidence="4">ATCC 51415 / DSM 6626 / JCM 7361 / LMG 17667 / NBRC 15112 / Ep01</strain>
    </source>
</reference>
<dbReference type="SUPFAM" id="SSF88713">
    <property type="entry name" value="Glycoside hydrolase/deacetylase"/>
    <property type="match status" value="1"/>
</dbReference>
<dbReference type="Proteomes" id="UP000006294">
    <property type="component" value="Chromosome"/>
</dbReference>
<dbReference type="InterPro" id="IPR014132">
    <property type="entry name" value="PdaB-like"/>
</dbReference>